<feature type="region of interest" description="Disordered" evidence="8">
    <location>
        <begin position="184"/>
        <end position="218"/>
    </location>
</feature>
<comment type="subcellular location">
    <subcellularLocation>
        <location evidence="1">Cell membrane</location>
        <topology evidence="1">Lipid-anchor</topology>
        <topology evidence="1">GPI-anchor</topology>
    </subcellularLocation>
</comment>
<dbReference type="Gene3D" id="2.30.180.10">
    <property type="entry name" value="FAS1 domain"/>
    <property type="match status" value="1"/>
</dbReference>
<dbReference type="InterPro" id="IPR036378">
    <property type="entry name" value="FAS1_dom_sf"/>
</dbReference>
<protein>
    <recommendedName>
        <fullName evidence="10">FAS1 domain-containing protein</fullName>
    </recommendedName>
</protein>
<evidence type="ECO:0000313" key="11">
    <source>
        <dbReference type="EMBL" id="CAK9327100.1"/>
    </source>
</evidence>
<dbReference type="SMART" id="SM00554">
    <property type="entry name" value="FAS1"/>
    <property type="match status" value="1"/>
</dbReference>
<evidence type="ECO:0000256" key="8">
    <source>
        <dbReference type="SAM" id="MobiDB-lite"/>
    </source>
</evidence>
<dbReference type="Pfam" id="PF02469">
    <property type="entry name" value="Fasciclin"/>
    <property type="match status" value="1"/>
</dbReference>
<feature type="chain" id="PRO_5046145962" description="FAS1 domain-containing protein" evidence="9">
    <location>
        <begin position="25"/>
        <end position="245"/>
    </location>
</feature>
<sequence>MVNSLFSLMILLIFLFLFLGCSYGQSPAEAPGPPPPMNITKILEKGGQFSVLIRLLKSTQVANQINTQLNDSNSELTIFAPTDNAFSNLQSGTLNSLNDQEKVELLQFHMIPTFLSLSNFQTVSNPVRTQAGDAYEFPLNVTTSGNSVNISSGLVNTSISGTVYSDNQLAIYQIDSVLKPIGVFQPRPPPPAPAPEKSKKKAKAISESPKGSADDNSSAVPLPRLSVFSARAAVVVGIMLVWINS</sequence>
<dbReference type="SUPFAM" id="SSF82153">
    <property type="entry name" value="FAS1 domain"/>
    <property type="match status" value="1"/>
</dbReference>
<gene>
    <name evidence="11" type="ORF">CITCOLO1_LOCUS19468</name>
</gene>
<organism evidence="11 12">
    <name type="scientific">Citrullus colocynthis</name>
    <name type="common">colocynth</name>
    <dbReference type="NCBI Taxonomy" id="252529"/>
    <lineage>
        <taxon>Eukaryota</taxon>
        <taxon>Viridiplantae</taxon>
        <taxon>Streptophyta</taxon>
        <taxon>Embryophyta</taxon>
        <taxon>Tracheophyta</taxon>
        <taxon>Spermatophyta</taxon>
        <taxon>Magnoliopsida</taxon>
        <taxon>eudicotyledons</taxon>
        <taxon>Gunneridae</taxon>
        <taxon>Pentapetalae</taxon>
        <taxon>rosids</taxon>
        <taxon>fabids</taxon>
        <taxon>Cucurbitales</taxon>
        <taxon>Cucurbitaceae</taxon>
        <taxon>Benincaseae</taxon>
        <taxon>Citrullus</taxon>
    </lineage>
</organism>
<dbReference type="PANTHER" id="PTHR32077:SF59">
    <property type="entry name" value="FASCICLIN-LIKE ARABINOGALACTAN PROTEIN 12"/>
    <property type="match status" value="1"/>
</dbReference>
<evidence type="ECO:0000256" key="6">
    <source>
        <dbReference type="ARBA" id="ARBA00023136"/>
    </source>
</evidence>
<evidence type="ECO:0000259" key="10">
    <source>
        <dbReference type="PROSITE" id="PS50213"/>
    </source>
</evidence>
<evidence type="ECO:0000256" key="9">
    <source>
        <dbReference type="SAM" id="SignalP"/>
    </source>
</evidence>
<keyword evidence="4" id="KW-0336">GPI-anchor</keyword>
<keyword evidence="4" id="KW-0325">Glycoprotein</keyword>
<evidence type="ECO:0000256" key="2">
    <source>
        <dbReference type="ARBA" id="ARBA00007843"/>
    </source>
</evidence>
<dbReference type="Proteomes" id="UP001642487">
    <property type="component" value="Chromosome 8"/>
</dbReference>
<evidence type="ECO:0000256" key="7">
    <source>
        <dbReference type="ARBA" id="ARBA00024686"/>
    </source>
</evidence>
<keyword evidence="5 9" id="KW-0732">Signal</keyword>
<reference evidence="11 12" key="1">
    <citation type="submission" date="2024-03" db="EMBL/GenBank/DDBJ databases">
        <authorList>
            <person name="Gkanogiannis A."/>
            <person name="Becerra Lopez-Lavalle L."/>
        </authorList>
    </citation>
    <scope>NUCLEOTIDE SEQUENCE [LARGE SCALE GENOMIC DNA]</scope>
</reference>
<comment type="function">
    <text evidence="7">May be a cell surface adhesion protein.</text>
</comment>
<dbReference type="PANTHER" id="PTHR32077">
    <property type="entry name" value="FASCICLIN-LIKE ARABINOGALACTAN PROTEIN"/>
    <property type="match status" value="1"/>
</dbReference>
<keyword evidence="3" id="KW-1003">Cell membrane</keyword>
<evidence type="ECO:0000256" key="1">
    <source>
        <dbReference type="ARBA" id="ARBA00004609"/>
    </source>
</evidence>
<keyword evidence="4" id="KW-0449">Lipoprotein</keyword>
<dbReference type="PROSITE" id="PS50213">
    <property type="entry name" value="FAS1"/>
    <property type="match status" value="1"/>
</dbReference>
<evidence type="ECO:0000313" key="12">
    <source>
        <dbReference type="Proteomes" id="UP001642487"/>
    </source>
</evidence>
<keyword evidence="6" id="KW-0472">Membrane</keyword>
<feature type="domain" description="FAS1" evidence="10">
    <location>
        <begin position="36"/>
        <end position="178"/>
    </location>
</feature>
<keyword evidence="12" id="KW-1185">Reference proteome</keyword>
<dbReference type="InterPro" id="IPR000782">
    <property type="entry name" value="FAS1_domain"/>
</dbReference>
<comment type="similarity">
    <text evidence="2">Belongs to the fasciclin-like AGP family.</text>
</comment>
<evidence type="ECO:0000256" key="4">
    <source>
        <dbReference type="ARBA" id="ARBA00022622"/>
    </source>
</evidence>
<feature type="signal peptide" evidence="9">
    <location>
        <begin position="1"/>
        <end position="24"/>
    </location>
</feature>
<evidence type="ECO:0000256" key="3">
    <source>
        <dbReference type="ARBA" id="ARBA00022475"/>
    </source>
</evidence>
<dbReference type="EMBL" id="OZ021742">
    <property type="protein sequence ID" value="CAK9327100.1"/>
    <property type="molecule type" value="Genomic_DNA"/>
</dbReference>
<proteinExistence type="inferred from homology"/>
<dbReference type="InterPro" id="IPR045003">
    <property type="entry name" value="FLA_A"/>
</dbReference>
<accession>A0ABP0Z5M6</accession>
<name>A0ABP0Z5M6_9ROSI</name>
<evidence type="ECO:0000256" key="5">
    <source>
        <dbReference type="ARBA" id="ARBA00022729"/>
    </source>
</evidence>